<evidence type="ECO:0000313" key="5">
    <source>
        <dbReference type="Proteomes" id="UP000594892"/>
    </source>
</evidence>
<feature type="compositionally biased region" description="Basic residues" evidence="1">
    <location>
        <begin position="71"/>
        <end position="82"/>
    </location>
</feature>
<dbReference type="Gene3D" id="1.10.10.10">
    <property type="entry name" value="Winged helix-like DNA-binding domain superfamily/Winged helix DNA-binding domain"/>
    <property type="match status" value="1"/>
</dbReference>
<dbReference type="AlphaFoldDB" id="A0AAP9Y4T5"/>
<protein>
    <submittedName>
        <fullName evidence="4">YafY family transcriptional regulator</fullName>
    </submittedName>
</protein>
<feature type="domain" description="WYL" evidence="3">
    <location>
        <begin position="236"/>
        <end position="301"/>
    </location>
</feature>
<feature type="compositionally biased region" description="Basic residues" evidence="1">
    <location>
        <begin position="19"/>
        <end position="43"/>
    </location>
</feature>
<dbReference type="EMBL" id="CP065601">
    <property type="protein sequence ID" value="QPQ94543.1"/>
    <property type="molecule type" value="Genomic_DNA"/>
</dbReference>
<dbReference type="PANTHER" id="PTHR34580">
    <property type="match status" value="1"/>
</dbReference>
<dbReference type="InterPro" id="IPR036388">
    <property type="entry name" value="WH-like_DNA-bd_sf"/>
</dbReference>
<gene>
    <name evidence="4" type="ORF">I6H06_20110</name>
</gene>
<dbReference type="InterPro" id="IPR013196">
    <property type="entry name" value="HTH_11"/>
</dbReference>
<evidence type="ECO:0000313" key="4">
    <source>
        <dbReference type="EMBL" id="QPQ94543.1"/>
    </source>
</evidence>
<dbReference type="SUPFAM" id="SSF46785">
    <property type="entry name" value="Winged helix' DNA-binding domain"/>
    <property type="match status" value="1"/>
</dbReference>
<organism evidence="4 5">
    <name type="scientific">Burkholderia glumae</name>
    <name type="common">Pseudomonas glumae</name>
    <dbReference type="NCBI Taxonomy" id="337"/>
    <lineage>
        <taxon>Bacteria</taxon>
        <taxon>Pseudomonadati</taxon>
        <taxon>Pseudomonadota</taxon>
        <taxon>Betaproteobacteria</taxon>
        <taxon>Burkholderiales</taxon>
        <taxon>Burkholderiaceae</taxon>
        <taxon>Burkholderia</taxon>
    </lineage>
</organism>
<dbReference type="InterPro" id="IPR051534">
    <property type="entry name" value="CBASS_pafABC_assoc_protein"/>
</dbReference>
<dbReference type="Proteomes" id="UP000594892">
    <property type="component" value="Chromosome 2"/>
</dbReference>
<sequence length="327" mass="36292">MDAIPPCQGATDDLDRRPDHRHPGRPRPAHARLVQHSRPRSRSGHALLRIDARHDAAARDLGRRADGDVRCRRRQGQRRRPRAGPARQHAGHGRRARLPERARIGVGRARTRAARGRRLATAQQLAEWLSVSPRTVYRDVRDLQLSGVPIEGEAGIGYRLNRAAHLPPLTFTSEELAALAAGARMLESWGGATLAGGARSALAKIASAMPADKRVALDRLPLFAPSIHVDAAFREAVDALQLAIDGRRVVRLSYRDKRDAPSERRVWPLGMAYWGGQWTVAAWCELRGAFRNFDLARMRGIVACEVYPDVAGRRLADFLRTVERGSH</sequence>
<feature type="region of interest" description="Disordered" evidence="1">
    <location>
        <begin position="1"/>
        <end position="45"/>
    </location>
</feature>
<dbReference type="PROSITE" id="PS52050">
    <property type="entry name" value="WYL"/>
    <property type="match status" value="1"/>
</dbReference>
<proteinExistence type="predicted"/>
<dbReference type="InterPro" id="IPR026881">
    <property type="entry name" value="WYL_dom"/>
</dbReference>
<dbReference type="Pfam" id="PF13280">
    <property type="entry name" value="WYL"/>
    <property type="match status" value="1"/>
</dbReference>
<dbReference type="Pfam" id="PF08279">
    <property type="entry name" value="HTH_11"/>
    <property type="match status" value="1"/>
</dbReference>
<feature type="compositionally biased region" description="Basic and acidic residues" evidence="1">
    <location>
        <begin position="61"/>
        <end position="70"/>
    </location>
</feature>
<feature type="domain" description="Helix-turn-helix type 11" evidence="2">
    <location>
        <begin position="120"/>
        <end position="159"/>
    </location>
</feature>
<accession>A0AAP9Y4T5</accession>
<feature type="region of interest" description="Disordered" evidence="1">
    <location>
        <begin position="61"/>
        <end position="96"/>
    </location>
</feature>
<evidence type="ECO:0000259" key="2">
    <source>
        <dbReference type="Pfam" id="PF08279"/>
    </source>
</evidence>
<evidence type="ECO:0000259" key="3">
    <source>
        <dbReference type="Pfam" id="PF13280"/>
    </source>
</evidence>
<evidence type="ECO:0000256" key="1">
    <source>
        <dbReference type="SAM" id="MobiDB-lite"/>
    </source>
</evidence>
<dbReference type="InterPro" id="IPR036390">
    <property type="entry name" value="WH_DNA-bd_sf"/>
</dbReference>
<reference evidence="4 5" key="1">
    <citation type="submission" date="2020-12" db="EMBL/GenBank/DDBJ databases">
        <title>FDA dAtabase for Regulatory Grade micrObial Sequences (FDA-ARGOS): Supporting development and validation of Infectious Disease Dx tests.</title>
        <authorList>
            <person name="Minogue T."/>
            <person name="Wolcott M."/>
            <person name="Wasieloski L."/>
            <person name="Aguilar W."/>
            <person name="Moore D."/>
            <person name="Jaissle J."/>
            <person name="Tallon L."/>
            <person name="Sadzewicz L."/>
            <person name="Zhao X."/>
            <person name="Boylan J."/>
            <person name="Ott S."/>
            <person name="Bowen H."/>
            <person name="Vavikolanu K."/>
            <person name="Mehta A."/>
            <person name="Aluvathingal J."/>
            <person name="Nadendla S."/>
            <person name="Yan Y."/>
            <person name="Sichtig H."/>
        </authorList>
    </citation>
    <scope>NUCLEOTIDE SEQUENCE [LARGE SCALE GENOMIC DNA]</scope>
    <source>
        <strain evidence="4 5">FDAARGOS_949</strain>
    </source>
</reference>
<name>A0AAP9Y4T5_BURGL</name>
<dbReference type="PANTHER" id="PTHR34580:SF3">
    <property type="entry name" value="PROTEIN PAFB"/>
    <property type="match status" value="1"/>
</dbReference>